<reference evidence="2" key="1">
    <citation type="journal article" date="2019" name="Emerg. Microbes Infect.">
        <title>Comprehensive subspecies identification of 175 nontuberculous mycobacteria species based on 7547 genomic profiles.</title>
        <authorList>
            <person name="Matsumoto Y."/>
            <person name="Kinjo T."/>
            <person name="Motooka D."/>
            <person name="Nabeya D."/>
            <person name="Jung N."/>
            <person name="Uechi K."/>
            <person name="Horii T."/>
            <person name="Iida T."/>
            <person name="Fujita J."/>
            <person name="Nakamura S."/>
        </authorList>
    </citation>
    <scope>NUCLEOTIDE SEQUENCE [LARGE SCALE GENOMIC DNA]</scope>
    <source>
        <strain evidence="2">JCM 13671</strain>
    </source>
</reference>
<evidence type="ECO:0000256" key="1">
    <source>
        <dbReference type="ARBA" id="ARBA00002388"/>
    </source>
</evidence>
<comment type="function">
    <text evidence="1">PPIases accelerate the folding of proteins. It catalyzes the cis-trans isomerization of proline imidic peptide bonds in oligopeptides.</text>
</comment>
<accession>A0A7I7XXE8</accession>
<protein>
    <submittedName>
        <fullName evidence="2">Cyclophilin</fullName>
    </submittedName>
</protein>
<dbReference type="PANTHER" id="PTHR45625:SF3">
    <property type="entry name" value="PEPTIDYL-PROLYL CIS-TRANS ISOMERASE B-RELATED"/>
    <property type="match status" value="1"/>
</dbReference>
<dbReference type="EMBL" id="AP022612">
    <property type="protein sequence ID" value="BBZ34045.1"/>
    <property type="molecule type" value="Genomic_DNA"/>
</dbReference>
<name>A0A7I7XXE8_9MYCO</name>
<dbReference type="PROSITE" id="PS50072">
    <property type="entry name" value="CSA_PPIASE_2"/>
    <property type="match status" value="1"/>
</dbReference>
<dbReference type="InterPro" id="IPR029000">
    <property type="entry name" value="Cyclophilin-like_dom_sf"/>
</dbReference>
<evidence type="ECO:0000313" key="3">
    <source>
        <dbReference type="Proteomes" id="UP000466931"/>
    </source>
</evidence>
<dbReference type="InterPro" id="IPR025241">
    <property type="entry name" value="DUF4190"/>
</dbReference>
<dbReference type="CDD" id="cd00317">
    <property type="entry name" value="cyclophilin"/>
    <property type="match status" value="1"/>
</dbReference>
<dbReference type="GO" id="GO:0003755">
    <property type="term" value="F:peptidyl-prolyl cis-trans isomerase activity"/>
    <property type="evidence" value="ECO:0007669"/>
    <property type="project" value="InterPro"/>
</dbReference>
<dbReference type="PRINTS" id="PR00153">
    <property type="entry name" value="CSAPPISMRASE"/>
</dbReference>
<reference evidence="2" key="2">
    <citation type="submission" date="2020-02" db="EMBL/GenBank/DDBJ databases">
        <authorList>
            <person name="Matsumoto Y."/>
            <person name="Motooka D."/>
            <person name="Nakamura S."/>
        </authorList>
    </citation>
    <scope>NUCLEOTIDE SEQUENCE</scope>
    <source>
        <strain evidence="2">JCM 13671</strain>
    </source>
</reference>
<dbReference type="PANTHER" id="PTHR45625">
    <property type="entry name" value="PEPTIDYL-PROLYL CIS-TRANS ISOMERASE-RELATED"/>
    <property type="match status" value="1"/>
</dbReference>
<dbReference type="Pfam" id="PF00160">
    <property type="entry name" value="Pro_isomerase"/>
    <property type="match status" value="1"/>
</dbReference>
<sequence>MTYPPTPPGPPPSGWADPYLHPYGAPPKRPTNGMAVAALVTSLVFAPLGIVFGHISLHQIKRSHEEGRGMAIAGLIIGYLVTTLVILGLILFMVLTLLLIKESGRNSHYDRGPSYTAAPVPDPSIPALPSFAPPAGLGEACTYPAADGAPARPAKPPREGRVPTQPRTVEVTIDTDRGAIGVTLDNQKAPCTVNSFVSLAQQGWFDSTRCHRLTANRSLSALQCGDPSGTGRGGPGYTFASEYPTNQYPKDSAALRDLVLYPRGTVAMAHAGADTNGSQFFILYADSVLPPTYTVFGSIDETGMATIDEVAEAGVKGGNLDGPPEQPVTVKSIRLQ</sequence>
<dbReference type="InterPro" id="IPR044666">
    <property type="entry name" value="Cyclophilin_A-like"/>
</dbReference>
<organism evidence="2 3">
    <name type="scientific">Mycolicibacterium confluentis</name>
    <dbReference type="NCBI Taxonomy" id="28047"/>
    <lineage>
        <taxon>Bacteria</taxon>
        <taxon>Bacillati</taxon>
        <taxon>Actinomycetota</taxon>
        <taxon>Actinomycetes</taxon>
        <taxon>Mycobacteriales</taxon>
        <taxon>Mycobacteriaceae</taxon>
        <taxon>Mycolicibacterium</taxon>
    </lineage>
</organism>
<dbReference type="Gene3D" id="2.40.100.10">
    <property type="entry name" value="Cyclophilin-like"/>
    <property type="match status" value="1"/>
</dbReference>
<dbReference type="SUPFAM" id="SSF50891">
    <property type="entry name" value="Cyclophilin-like"/>
    <property type="match status" value="1"/>
</dbReference>
<evidence type="ECO:0000313" key="2">
    <source>
        <dbReference type="EMBL" id="BBZ34045.1"/>
    </source>
</evidence>
<dbReference type="AlphaFoldDB" id="A0A7I7XXE8"/>
<dbReference type="OrthoDB" id="5507614at2"/>
<proteinExistence type="predicted"/>
<dbReference type="Proteomes" id="UP000466931">
    <property type="component" value="Chromosome"/>
</dbReference>
<dbReference type="Pfam" id="PF13828">
    <property type="entry name" value="DUF4190"/>
    <property type="match status" value="1"/>
</dbReference>
<dbReference type="RefSeq" id="WP_085157403.1">
    <property type="nucleotide sequence ID" value="NZ_AP022612.1"/>
</dbReference>
<dbReference type="InterPro" id="IPR002130">
    <property type="entry name" value="Cyclophilin-type_PPIase_dom"/>
</dbReference>
<gene>
    <name evidence="2" type="ORF">MCNF_26500</name>
</gene>
<keyword evidence="3" id="KW-1185">Reference proteome</keyword>